<dbReference type="EMBL" id="BGPR01002886">
    <property type="protein sequence ID" value="GBM80475.1"/>
    <property type="molecule type" value="Genomic_DNA"/>
</dbReference>
<gene>
    <name evidence="1" type="ORF">AVEN_135174_1</name>
</gene>
<organism evidence="1 2">
    <name type="scientific">Araneus ventricosus</name>
    <name type="common">Orbweaver spider</name>
    <name type="synonym">Epeira ventricosa</name>
    <dbReference type="NCBI Taxonomy" id="182803"/>
    <lineage>
        <taxon>Eukaryota</taxon>
        <taxon>Metazoa</taxon>
        <taxon>Ecdysozoa</taxon>
        <taxon>Arthropoda</taxon>
        <taxon>Chelicerata</taxon>
        <taxon>Arachnida</taxon>
        <taxon>Araneae</taxon>
        <taxon>Araneomorphae</taxon>
        <taxon>Entelegynae</taxon>
        <taxon>Araneoidea</taxon>
        <taxon>Araneidae</taxon>
        <taxon>Araneus</taxon>
    </lineage>
</organism>
<sequence length="93" mass="10475">MERCISEKYLLISEFNWTSGYRVSFRTGRSRVLSSVVFVLSFCYNLQCKLAASSSYGDFEACVNMLQACCTLVKNLQKACRLAVQVCCKFAAD</sequence>
<reference evidence="1 2" key="1">
    <citation type="journal article" date="2019" name="Sci. Rep.">
        <title>Orb-weaving spider Araneus ventricosus genome elucidates the spidroin gene catalogue.</title>
        <authorList>
            <person name="Kono N."/>
            <person name="Nakamura H."/>
            <person name="Ohtoshi R."/>
            <person name="Moran D.A.P."/>
            <person name="Shinohara A."/>
            <person name="Yoshida Y."/>
            <person name="Fujiwara M."/>
            <person name="Mori M."/>
            <person name="Tomita M."/>
            <person name="Arakawa K."/>
        </authorList>
    </citation>
    <scope>NUCLEOTIDE SEQUENCE [LARGE SCALE GENOMIC DNA]</scope>
</reference>
<dbReference type="AlphaFoldDB" id="A0A4Y2IS41"/>
<accession>A0A4Y2IS41</accession>
<dbReference type="Proteomes" id="UP000499080">
    <property type="component" value="Unassembled WGS sequence"/>
</dbReference>
<keyword evidence="2" id="KW-1185">Reference proteome</keyword>
<proteinExistence type="predicted"/>
<evidence type="ECO:0000313" key="1">
    <source>
        <dbReference type="EMBL" id="GBM80475.1"/>
    </source>
</evidence>
<name>A0A4Y2IS41_ARAVE</name>
<protein>
    <submittedName>
        <fullName evidence="1">Uncharacterized protein</fullName>
    </submittedName>
</protein>
<comment type="caution">
    <text evidence="1">The sequence shown here is derived from an EMBL/GenBank/DDBJ whole genome shotgun (WGS) entry which is preliminary data.</text>
</comment>
<evidence type="ECO:0000313" key="2">
    <source>
        <dbReference type="Proteomes" id="UP000499080"/>
    </source>
</evidence>